<dbReference type="AlphaFoldDB" id="A0AA88J1L2"/>
<reference evidence="1" key="1">
    <citation type="submission" date="2023-07" db="EMBL/GenBank/DDBJ databases">
        <title>draft genome sequence of fig (Ficus carica).</title>
        <authorList>
            <person name="Takahashi T."/>
            <person name="Nishimura K."/>
        </authorList>
    </citation>
    <scope>NUCLEOTIDE SEQUENCE</scope>
</reference>
<keyword evidence="2" id="KW-1185">Reference proteome</keyword>
<gene>
    <name evidence="1" type="ORF">TIFTF001_029479</name>
</gene>
<evidence type="ECO:0000313" key="2">
    <source>
        <dbReference type="Proteomes" id="UP001187192"/>
    </source>
</evidence>
<dbReference type="EMBL" id="BTGU01000098">
    <property type="protein sequence ID" value="GMN60394.1"/>
    <property type="molecule type" value="Genomic_DNA"/>
</dbReference>
<proteinExistence type="predicted"/>
<protein>
    <submittedName>
        <fullName evidence="1">Uncharacterized protein</fullName>
    </submittedName>
</protein>
<sequence length="116" mass="13228">MEDREMVDWAGDCPVYSVNYFTSAVTLSYLTALREEFEIPNDVELIVPGPNDLPSQPPPGCITLSAKFFRAGLRLPFHLFLRRTLTRLNVSPMQLNANAYRILISCYVLWAKNFVT</sequence>
<dbReference type="Proteomes" id="UP001187192">
    <property type="component" value="Unassembled WGS sequence"/>
</dbReference>
<evidence type="ECO:0000313" key="1">
    <source>
        <dbReference type="EMBL" id="GMN60394.1"/>
    </source>
</evidence>
<organism evidence="1 2">
    <name type="scientific">Ficus carica</name>
    <name type="common">Common fig</name>
    <dbReference type="NCBI Taxonomy" id="3494"/>
    <lineage>
        <taxon>Eukaryota</taxon>
        <taxon>Viridiplantae</taxon>
        <taxon>Streptophyta</taxon>
        <taxon>Embryophyta</taxon>
        <taxon>Tracheophyta</taxon>
        <taxon>Spermatophyta</taxon>
        <taxon>Magnoliopsida</taxon>
        <taxon>eudicotyledons</taxon>
        <taxon>Gunneridae</taxon>
        <taxon>Pentapetalae</taxon>
        <taxon>rosids</taxon>
        <taxon>fabids</taxon>
        <taxon>Rosales</taxon>
        <taxon>Moraceae</taxon>
        <taxon>Ficeae</taxon>
        <taxon>Ficus</taxon>
    </lineage>
</organism>
<accession>A0AA88J1L2</accession>
<comment type="caution">
    <text evidence="1">The sequence shown here is derived from an EMBL/GenBank/DDBJ whole genome shotgun (WGS) entry which is preliminary data.</text>
</comment>
<name>A0AA88J1L2_FICCA</name>